<dbReference type="CDD" id="cd23787">
    <property type="entry name" value="RWD_CSM1"/>
    <property type="match status" value="1"/>
</dbReference>
<feature type="compositionally biased region" description="Acidic residues" evidence="2">
    <location>
        <begin position="105"/>
        <end position="118"/>
    </location>
</feature>
<dbReference type="AlphaFoldDB" id="A0A9P4M633"/>
<dbReference type="InterPro" id="IPR038608">
    <property type="entry name" value="Csm1/Pcs1_C_sf"/>
</dbReference>
<keyword evidence="5" id="KW-1185">Reference proteome</keyword>
<dbReference type="EMBL" id="ML978126">
    <property type="protein sequence ID" value="KAF2098485.1"/>
    <property type="molecule type" value="Genomic_DNA"/>
</dbReference>
<dbReference type="InterPro" id="IPR020981">
    <property type="entry name" value="Csm1/Pcs1_C"/>
</dbReference>
<keyword evidence="1" id="KW-0175">Coiled coil</keyword>
<feature type="compositionally biased region" description="Polar residues" evidence="2">
    <location>
        <begin position="24"/>
        <end position="48"/>
    </location>
</feature>
<name>A0A9P4M633_9PEZI</name>
<feature type="compositionally biased region" description="Basic and acidic residues" evidence="2">
    <location>
        <begin position="166"/>
        <end position="178"/>
    </location>
</feature>
<dbReference type="GO" id="GO:0005730">
    <property type="term" value="C:nucleolus"/>
    <property type="evidence" value="ECO:0007669"/>
    <property type="project" value="TreeGrafter"/>
</dbReference>
<feature type="compositionally biased region" description="Basic and acidic residues" evidence="2">
    <location>
        <begin position="139"/>
        <end position="149"/>
    </location>
</feature>
<dbReference type="InterPro" id="IPR040349">
    <property type="entry name" value="Csm1/Pcs1"/>
</dbReference>
<dbReference type="FunFam" id="3.90.1150.80:FF:000001">
    <property type="entry name" value="Chromosome segregation protein (Pcs1)"/>
    <property type="match status" value="1"/>
</dbReference>
<feature type="coiled-coil region" evidence="1">
    <location>
        <begin position="286"/>
        <end position="313"/>
    </location>
</feature>
<evidence type="ECO:0000313" key="5">
    <source>
        <dbReference type="Proteomes" id="UP000799772"/>
    </source>
</evidence>
<proteinExistence type="predicted"/>
<gene>
    <name evidence="4" type="ORF">NA57DRAFT_75730</name>
</gene>
<evidence type="ECO:0000256" key="2">
    <source>
        <dbReference type="SAM" id="MobiDB-lite"/>
    </source>
</evidence>
<dbReference type="GO" id="GO:0034506">
    <property type="term" value="C:chromosome, centromeric core domain"/>
    <property type="evidence" value="ECO:0007669"/>
    <property type="project" value="TreeGrafter"/>
</dbReference>
<dbReference type="GO" id="GO:0045144">
    <property type="term" value="P:meiotic sister chromatid segregation"/>
    <property type="evidence" value="ECO:0007669"/>
    <property type="project" value="TreeGrafter"/>
</dbReference>
<dbReference type="PANTHER" id="PTHR28006">
    <property type="entry name" value="MONOPOLIN COMPLEX SUBUNIT CSM1"/>
    <property type="match status" value="1"/>
</dbReference>
<evidence type="ECO:0000259" key="3">
    <source>
        <dbReference type="Pfam" id="PF12539"/>
    </source>
</evidence>
<protein>
    <recommendedName>
        <fullName evidence="3">Monopolin complex subunit Csm1/Pcs1 C-terminal domain-containing protein</fullName>
    </recommendedName>
</protein>
<sequence>MPAQKTRAALSHMLDPLSEDELDQTTTLENTMESTGIENLNPVPSSRQKSGAKSKASTSNKTTSTKAAASKVTKAKAPARRASGGRKTTGSKRKALAERVAPNESDTEEVEDFEEEATEVPVKRKARRKVEVDAEEEEAPKPAKRERARAPKSSSNATSRGKKSKREPSTEPQPHRLIPETQPDPMDIEPSIDEVTEIPIEPAPTRAVPCAPSRSRDVRHTSMVRQPSVPRSRAGSVSDPERRTHDPALRRKLGEITKKFENLDLKYKQLKDIGTRDAESNFEKLRKSTEQRAKDQDDVIASLKKELAAIRANQSESKSMRSKITAIDIENQRLMTENARLTSESKSQTSSLTDAQNEIKSLNARLSTTQTKLLAAEKAAEKAAETAAASVKIPGSAVKGAQKNLASANANLNALNADMAVLKLKEELYSDLTGLMVRNVKKVDGEDVFDCIQTGRNGTLHFHLSVPQIPTGTDGAANFDEVEFAYIPLLDEKNDQALIDVLPDYLTEEICFPRNAAAKFYAKVLDSMSKKVVVEE</sequence>
<feature type="domain" description="Monopolin complex subunit Csm1/Pcs1 C-terminal" evidence="3">
    <location>
        <begin position="424"/>
        <end position="515"/>
    </location>
</feature>
<dbReference type="GO" id="GO:0033551">
    <property type="term" value="C:monopolin complex"/>
    <property type="evidence" value="ECO:0007669"/>
    <property type="project" value="InterPro"/>
</dbReference>
<feature type="compositionally biased region" description="Low complexity" evidence="2">
    <location>
        <begin position="49"/>
        <end position="72"/>
    </location>
</feature>
<evidence type="ECO:0000256" key="1">
    <source>
        <dbReference type="SAM" id="Coils"/>
    </source>
</evidence>
<dbReference type="GO" id="GO:1990644">
    <property type="term" value="F:microtubule site clamp"/>
    <property type="evidence" value="ECO:0007669"/>
    <property type="project" value="TreeGrafter"/>
</dbReference>
<accession>A0A9P4M633</accession>
<dbReference type="GO" id="GO:0051315">
    <property type="term" value="P:attachment of mitotic spindle microtubules to kinetochore"/>
    <property type="evidence" value="ECO:0007669"/>
    <property type="project" value="TreeGrafter"/>
</dbReference>
<feature type="coiled-coil region" evidence="1">
    <location>
        <begin position="352"/>
        <end position="425"/>
    </location>
</feature>
<feature type="region of interest" description="Disordered" evidence="2">
    <location>
        <begin position="1"/>
        <end position="246"/>
    </location>
</feature>
<dbReference type="Gene3D" id="3.90.1150.80">
    <property type="match status" value="1"/>
</dbReference>
<evidence type="ECO:0000313" key="4">
    <source>
        <dbReference type="EMBL" id="KAF2098485.1"/>
    </source>
</evidence>
<reference evidence="4" key="1">
    <citation type="journal article" date="2020" name="Stud. Mycol.">
        <title>101 Dothideomycetes genomes: a test case for predicting lifestyles and emergence of pathogens.</title>
        <authorList>
            <person name="Haridas S."/>
            <person name="Albert R."/>
            <person name="Binder M."/>
            <person name="Bloem J."/>
            <person name="Labutti K."/>
            <person name="Salamov A."/>
            <person name="Andreopoulos B."/>
            <person name="Baker S."/>
            <person name="Barry K."/>
            <person name="Bills G."/>
            <person name="Bluhm B."/>
            <person name="Cannon C."/>
            <person name="Castanera R."/>
            <person name="Culley D."/>
            <person name="Daum C."/>
            <person name="Ezra D."/>
            <person name="Gonzalez J."/>
            <person name="Henrissat B."/>
            <person name="Kuo A."/>
            <person name="Liang C."/>
            <person name="Lipzen A."/>
            <person name="Lutzoni F."/>
            <person name="Magnuson J."/>
            <person name="Mondo S."/>
            <person name="Nolan M."/>
            <person name="Ohm R."/>
            <person name="Pangilinan J."/>
            <person name="Park H.-J."/>
            <person name="Ramirez L."/>
            <person name="Alfaro M."/>
            <person name="Sun H."/>
            <person name="Tritt A."/>
            <person name="Yoshinaga Y."/>
            <person name="Zwiers L.-H."/>
            <person name="Turgeon B."/>
            <person name="Goodwin S."/>
            <person name="Spatafora J."/>
            <person name="Crous P."/>
            <person name="Grigoriev I."/>
        </authorList>
    </citation>
    <scope>NUCLEOTIDE SEQUENCE</scope>
    <source>
        <strain evidence="4">CBS 133067</strain>
    </source>
</reference>
<dbReference type="Pfam" id="PF12539">
    <property type="entry name" value="Csm1"/>
    <property type="match status" value="1"/>
</dbReference>
<dbReference type="PANTHER" id="PTHR28006:SF1">
    <property type="entry name" value="MONOPOLIN COMPLEX SUBUNIT CSM1"/>
    <property type="match status" value="1"/>
</dbReference>
<comment type="caution">
    <text evidence="4">The sequence shown here is derived from an EMBL/GenBank/DDBJ whole genome shotgun (WGS) entry which is preliminary data.</text>
</comment>
<feature type="compositionally biased region" description="Acidic residues" evidence="2">
    <location>
        <begin position="186"/>
        <end position="196"/>
    </location>
</feature>
<organism evidence="4 5">
    <name type="scientific">Rhizodiscina lignyota</name>
    <dbReference type="NCBI Taxonomy" id="1504668"/>
    <lineage>
        <taxon>Eukaryota</taxon>
        <taxon>Fungi</taxon>
        <taxon>Dikarya</taxon>
        <taxon>Ascomycota</taxon>
        <taxon>Pezizomycotina</taxon>
        <taxon>Dothideomycetes</taxon>
        <taxon>Pleosporomycetidae</taxon>
        <taxon>Aulographales</taxon>
        <taxon>Rhizodiscinaceae</taxon>
        <taxon>Rhizodiscina</taxon>
    </lineage>
</organism>
<dbReference type="Proteomes" id="UP000799772">
    <property type="component" value="Unassembled WGS sequence"/>
</dbReference>
<dbReference type="OrthoDB" id="2431049at2759"/>
<dbReference type="GO" id="GO:0072686">
    <property type="term" value="C:mitotic spindle"/>
    <property type="evidence" value="ECO:0007669"/>
    <property type="project" value="TreeGrafter"/>
</dbReference>